<organism evidence="1 2">
    <name type="scientific">Frankliniella fusca</name>
    <dbReference type="NCBI Taxonomy" id="407009"/>
    <lineage>
        <taxon>Eukaryota</taxon>
        <taxon>Metazoa</taxon>
        <taxon>Ecdysozoa</taxon>
        <taxon>Arthropoda</taxon>
        <taxon>Hexapoda</taxon>
        <taxon>Insecta</taxon>
        <taxon>Pterygota</taxon>
        <taxon>Neoptera</taxon>
        <taxon>Paraneoptera</taxon>
        <taxon>Thysanoptera</taxon>
        <taxon>Terebrantia</taxon>
        <taxon>Thripoidea</taxon>
        <taxon>Thripidae</taxon>
        <taxon>Frankliniella</taxon>
    </lineage>
</organism>
<evidence type="ECO:0000313" key="1">
    <source>
        <dbReference type="EMBL" id="KAK3923567.1"/>
    </source>
</evidence>
<dbReference type="EMBL" id="JAHWGI010001147">
    <property type="protein sequence ID" value="KAK3923567.1"/>
    <property type="molecule type" value="Genomic_DNA"/>
</dbReference>
<keyword evidence="1" id="KW-0808">Transferase</keyword>
<comment type="caution">
    <text evidence="1">The sequence shown here is derived from an EMBL/GenBank/DDBJ whole genome shotgun (WGS) entry which is preliminary data.</text>
</comment>
<reference evidence="1" key="1">
    <citation type="submission" date="2021-07" db="EMBL/GenBank/DDBJ databases">
        <authorList>
            <person name="Catto M.A."/>
            <person name="Jacobson A."/>
            <person name="Kennedy G."/>
            <person name="Labadie P."/>
            <person name="Hunt B.G."/>
            <person name="Srinivasan R."/>
        </authorList>
    </citation>
    <scope>NUCLEOTIDE SEQUENCE</scope>
    <source>
        <strain evidence="1">PL_HMW_Pooled</strain>
        <tissue evidence="1">Head</tissue>
    </source>
</reference>
<proteinExistence type="predicted"/>
<reference evidence="1" key="2">
    <citation type="journal article" date="2023" name="BMC Genomics">
        <title>Pest status, molecular evolution, and epigenetic factors derived from the genome assembly of Frankliniella fusca, a thysanopteran phytovirus vector.</title>
        <authorList>
            <person name="Catto M.A."/>
            <person name="Labadie P.E."/>
            <person name="Jacobson A.L."/>
            <person name="Kennedy G.G."/>
            <person name="Srinivasan R."/>
            <person name="Hunt B.G."/>
        </authorList>
    </citation>
    <scope>NUCLEOTIDE SEQUENCE</scope>
    <source>
        <strain evidence="1">PL_HMW_Pooled</strain>
    </source>
</reference>
<dbReference type="AlphaFoldDB" id="A0AAE1HLI6"/>
<name>A0AAE1HLI6_9NEOP</name>
<dbReference type="GO" id="GO:0016301">
    <property type="term" value="F:kinase activity"/>
    <property type="evidence" value="ECO:0007669"/>
    <property type="project" value="UniProtKB-KW"/>
</dbReference>
<keyword evidence="1" id="KW-0418">Kinase</keyword>
<gene>
    <name evidence="1" type="ORF">KUF71_001975</name>
</gene>
<dbReference type="Proteomes" id="UP001219518">
    <property type="component" value="Unassembled WGS sequence"/>
</dbReference>
<evidence type="ECO:0000313" key="2">
    <source>
        <dbReference type="Proteomes" id="UP001219518"/>
    </source>
</evidence>
<sequence>MIRDSQVPHTCQPDRDLALERQLRHDILDTIRDNRDVFQQTVFVATRVRARYPPHVAARVTGNRMRSAIRRAADPLHLPRIPDTIEELSRLMGENPHITATMDGADDIFLGMVGPAGHRSLVFMSRRVVPFCQVLMQTRTRIAYIPALEAIQLACPNFQPRLVVTDFEPAMMQAWVHVFRVEVQGCFWHFSRAVTITSRTMGLTGFLNVHDRARSIVRSLLALPLLPRDLIGEGFMSLAYEAADEGVYAVLHQFFLNIHSTWLTGFRYEMLSVFLAVHRTNNVSESANRMLRLRTHVHHPNISTFLDDTLTRNVNSSATDSLHQKYSNPHKTKQFILTIRYSVNGDKHSSGLDHLVKLSKPWQNSQDIGSQQ</sequence>
<keyword evidence="2" id="KW-1185">Reference proteome</keyword>
<protein>
    <submittedName>
        <fullName evidence="1">Tyrosine-protein kinase etk</fullName>
    </submittedName>
</protein>
<accession>A0AAE1HLI6</accession>